<dbReference type="HOGENOM" id="CLU_3114747_0_0_9"/>
<name>G9QKB0_9BACI</name>
<accession>G9QKB0</accession>
<dbReference type="EMBL" id="ACWF01000070">
    <property type="protein sequence ID" value="EHL78408.1"/>
    <property type="molecule type" value="Genomic_DNA"/>
</dbReference>
<evidence type="ECO:0000313" key="1">
    <source>
        <dbReference type="EMBL" id="EHL78408.1"/>
    </source>
</evidence>
<comment type="caution">
    <text evidence="1">The sequence shown here is derived from an EMBL/GenBank/DDBJ whole genome shotgun (WGS) entry which is preliminary data.</text>
</comment>
<protein>
    <submittedName>
        <fullName evidence="1">Uncharacterized protein</fullName>
    </submittedName>
</protein>
<keyword evidence="2" id="KW-1185">Reference proteome</keyword>
<dbReference type="Proteomes" id="UP000011747">
    <property type="component" value="Unassembled WGS sequence"/>
</dbReference>
<dbReference type="AlphaFoldDB" id="G9QKB0"/>
<proteinExistence type="predicted"/>
<sequence>MHPVLLEGDWSLLICSAKVVFRVQANHPLAGMFLAFTLFRSNTNPFLANS</sequence>
<gene>
    <name evidence="1" type="ORF">HMPREF1015_01649</name>
</gene>
<organism evidence="1 2">
    <name type="scientific">Bacillus smithii 7_3_47FAA</name>
    <dbReference type="NCBI Taxonomy" id="665952"/>
    <lineage>
        <taxon>Bacteria</taxon>
        <taxon>Bacillati</taxon>
        <taxon>Bacillota</taxon>
        <taxon>Bacilli</taxon>
        <taxon>Bacillales</taxon>
        <taxon>Bacillaceae</taxon>
        <taxon>Bacillus</taxon>
    </lineage>
</organism>
<evidence type="ECO:0000313" key="2">
    <source>
        <dbReference type="Proteomes" id="UP000011747"/>
    </source>
</evidence>
<reference evidence="1 2" key="1">
    <citation type="submission" date="2011-09" db="EMBL/GenBank/DDBJ databases">
        <title>The Genome Sequence of Bacillus smithii 7_3_47FAA.</title>
        <authorList>
            <consortium name="The Broad Institute Genome Sequencing Platform"/>
            <person name="Earl A."/>
            <person name="Ward D."/>
            <person name="Feldgarden M."/>
            <person name="Gevers D."/>
            <person name="Daigneault M."/>
            <person name="Strauss J."/>
            <person name="Allen-Vercoe E."/>
            <person name="Young S.K."/>
            <person name="Zeng Q."/>
            <person name="Gargeya S."/>
            <person name="Fitzgerald M."/>
            <person name="Haas B."/>
            <person name="Abouelleil A."/>
            <person name="Alvarado L."/>
            <person name="Arachchi H.M."/>
            <person name="Berlin A."/>
            <person name="Brown A."/>
            <person name="Chapman S.B."/>
            <person name="Chen Z."/>
            <person name="Dunbar C."/>
            <person name="Freedman E."/>
            <person name="Gearin G."/>
            <person name="Goldberg J."/>
            <person name="Griggs A."/>
            <person name="Gujja S."/>
            <person name="Heiman D."/>
            <person name="Howarth C."/>
            <person name="Larson L."/>
            <person name="Lui A."/>
            <person name="MacDonald P.J.P."/>
            <person name="Montmayeur A."/>
            <person name="Murphy C."/>
            <person name="Neiman D."/>
            <person name="Pearson M."/>
            <person name="Priest M."/>
            <person name="Roberts A."/>
            <person name="Saif S."/>
            <person name="Shea T."/>
            <person name="Shenoy N."/>
            <person name="Sisk P."/>
            <person name="Stolte C."/>
            <person name="Sykes S."/>
            <person name="Wortman J."/>
            <person name="Nusbaum C."/>
            <person name="Birren B."/>
        </authorList>
    </citation>
    <scope>NUCLEOTIDE SEQUENCE [LARGE SCALE GENOMIC DNA]</scope>
    <source>
        <strain evidence="1 2">7_3_47FAA</strain>
    </source>
</reference>